<sequence length="121" mass="13486">MEKNQKFLVSVLCAISIVGAFGIPLGDPKFIIQAFSLEFSFIALAAISFKKFRYAYIPNFIIALVVIIGNTVSPKHLEIMSTFHPFYNAIVLIVGGYILQGLLLVSNARSLQEYKKTRVTQ</sequence>
<reference evidence="3" key="1">
    <citation type="submission" date="2016-12" db="EMBL/GenBank/DDBJ databases">
        <authorList>
            <person name="Herbold C."/>
        </authorList>
    </citation>
    <scope>NUCLEOTIDE SEQUENCE [LARGE SCALE GENOMIC DNA]</scope>
</reference>
<gene>
    <name evidence="2" type="ORF">NSIN_30162</name>
</gene>
<evidence type="ECO:0000313" key="3">
    <source>
        <dbReference type="Proteomes" id="UP000232412"/>
    </source>
</evidence>
<keyword evidence="1" id="KW-1133">Transmembrane helix</keyword>
<name>A0A2H1EHK7_9ARCH</name>
<dbReference type="EMBL" id="FRFC01000004">
    <property type="protein sequence ID" value="SHO46533.1"/>
    <property type="molecule type" value="Genomic_DNA"/>
</dbReference>
<keyword evidence="3" id="KW-1185">Reference proteome</keyword>
<feature type="transmembrane region" description="Helical" evidence="1">
    <location>
        <begin position="30"/>
        <end position="49"/>
    </location>
</feature>
<keyword evidence="1" id="KW-0812">Transmembrane</keyword>
<feature type="transmembrane region" description="Helical" evidence="1">
    <location>
        <begin position="85"/>
        <end position="105"/>
    </location>
</feature>
<dbReference type="Proteomes" id="UP000232412">
    <property type="component" value="Unassembled WGS sequence"/>
</dbReference>
<evidence type="ECO:0000256" key="1">
    <source>
        <dbReference type="SAM" id="Phobius"/>
    </source>
</evidence>
<proteinExistence type="predicted"/>
<dbReference type="OrthoDB" id="10186at2157"/>
<dbReference type="RefSeq" id="WP_101010373.1">
    <property type="nucleotide sequence ID" value="NZ_FRFC01000004.1"/>
</dbReference>
<accession>A0A2H1EHK7</accession>
<organism evidence="2 3">
    <name type="scientific">Nitrosotalea sinensis</name>
    <dbReference type="NCBI Taxonomy" id="1499975"/>
    <lineage>
        <taxon>Archaea</taxon>
        <taxon>Nitrososphaerota</taxon>
        <taxon>Nitrososphaeria</taxon>
        <taxon>Nitrosotaleales</taxon>
        <taxon>Nitrosotaleaceae</taxon>
        <taxon>Nitrosotalea</taxon>
    </lineage>
</organism>
<keyword evidence="1" id="KW-0472">Membrane</keyword>
<protein>
    <submittedName>
        <fullName evidence="2">Uncharacterized protein</fullName>
    </submittedName>
</protein>
<feature type="transmembrane region" description="Helical" evidence="1">
    <location>
        <begin position="56"/>
        <end position="73"/>
    </location>
</feature>
<dbReference type="AlphaFoldDB" id="A0A2H1EHK7"/>
<evidence type="ECO:0000313" key="2">
    <source>
        <dbReference type="EMBL" id="SHO46533.1"/>
    </source>
</evidence>